<sequence>GETCARCHSSIPEAAGGPFASRAFAAPNEAHPRKVRADFLGNDEATPVSEVGTFPCRALHSNHMAGHLYMEYGSESMRARPPLADLPQKDELKNGGRGYLRNISLVNVWATAPFMHNNAIGPEICGKPANHDNDFHRARYVGADGKLLAEQPACLRYDPSVDGRFELYKRSMHELLNPAARGRKVTFTNADLLIDVGIRPLDGKVEKPLGGFGQVKIPMGASAGFFNGLLHKQLIADLYLAKHDPARLEAAGRKALVPTLQAITEEVLKEPKRFVDILRERRDFLSANYVSCDQLVENEGHRFGEDLSDADKKAVTAFLATL</sequence>
<proteinExistence type="predicted"/>
<organism evidence="1 2">
    <name type="scientific">Thauera aminoaromatica</name>
    <dbReference type="NCBI Taxonomy" id="164330"/>
    <lineage>
        <taxon>Bacteria</taxon>
        <taxon>Pseudomonadati</taxon>
        <taxon>Pseudomonadota</taxon>
        <taxon>Betaproteobacteria</taxon>
        <taxon>Rhodocyclales</taxon>
        <taxon>Zoogloeaceae</taxon>
        <taxon>Thauera</taxon>
    </lineage>
</organism>
<gene>
    <name evidence="1" type="ORF">E6Q80_23725</name>
</gene>
<dbReference type="InterPro" id="IPR036909">
    <property type="entry name" value="Cyt_c-like_dom_sf"/>
</dbReference>
<evidence type="ECO:0000313" key="1">
    <source>
        <dbReference type="EMBL" id="TXH78023.1"/>
    </source>
</evidence>
<dbReference type="GO" id="GO:0009055">
    <property type="term" value="F:electron transfer activity"/>
    <property type="evidence" value="ECO:0007669"/>
    <property type="project" value="InterPro"/>
</dbReference>
<evidence type="ECO:0000313" key="2">
    <source>
        <dbReference type="Proteomes" id="UP000321192"/>
    </source>
</evidence>
<dbReference type="Proteomes" id="UP000321192">
    <property type="component" value="Unassembled WGS sequence"/>
</dbReference>
<dbReference type="GO" id="GO:0020037">
    <property type="term" value="F:heme binding"/>
    <property type="evidence" value="ECO:0007669"/>
    <property type="project" value="InterPro"/>
</dbReference>
<reference evidence="1 2" key="1">
    <citation type="submission" date="2018-09" db="EMBL/GenBank/DDBJ databases">
        <title>Metagenome Assembled Genomes from an Advanced Water Purification Facility.</title>
        <authorList>
            <person name="Stamps B.W."/>
            <person name="Spear J.R."/>
        </authorList>
    </citation>
    <scope>NUCLEOTIDE SEQUENCE [LARGE SCALE GENOMIC DNA]</scope>
    <source>
        <strain evidence="1">Bin_27_1</strain>
    </source>
</reference>
<accession>A0A5C7S3E4</accession>
<protein>
    <submittedName>
        <fullName evidence="1">Cytochrome c</fullName>
    </submittedName>
</protein>
<comment type="caution">
    <text evidence="1">The sequence shown here is derived from an EMBL/GenBank/DDBJ whole genome shotgun (WGS) entry which is preliminary data.</text>
</comment>
<name>A0A5C7S3E4_THASP</name>
<feature type="non-terminal residue" evidence="1">
    <location>
        <position position="1"/>
    </location>
</feature>
<dbReference type="AlphaFoldDB" id="A0A5C7S3E4"/>
<dbReference type="SUPFAM" id="SSF46626">
    <property type="entry name" value="Cytochrome c"/>
    <property type="match status" value="1"/>
</dbReference>
<dbReference type="EMBL" id="SSFD01000405">
    <property type="protein sequence ID" value="TXH78023.1"/>
    <property type="molecule type" value="Genomic_DNA"/>
</dbReference>